<reference evidence="6" key="1">
    <citation type="submission" date="2018-12" db="EMBL/GenBank/DDBJ databases">
        <title>Tengunoibacter tsumagoiensis gen. nov., sp. nov., Dictyobacter kobayashii sp. nov., D. alpinus sp. nov., and D. joshuensis sp. nov. and description of Dictyobacteraceae fam. nov. within the order Ktedonobacterales isolated from Tengu-no-mugimeshi.</title>
        <authorList>
            <person name="Wang C.M."/>
            <person name="Zheng Y."/>
            <person name="Sakai Y."/>
            <person name="Toyoda A."/>
            <person name="Minakuchi Y."/>
            <person name="Abe K."/>
            <person name="Yokota A."/>
            <person name="Yabe S."/>
        </authorList>
    </citation>
    <scope>NUCLEOTIDE SEQUENCE [LARGE SCALE GENOMIC DNA]</scope>
    <source>
        <strain evidence="6">Uno11</strain>
    </source>
</reference>
<evidence type="ECO:0000256" key="1">
    <source>
        <dbReference type="ARBA" id="ARBA00001957"/>
    </source>
</evidence>
<dbReference type="InterPro" id="IPR025110">
    <property type="entry name" value="AMP-bd_C"/>
</dbReference>
<dbReference type="CDD" id="cd17643">
    <property type="entry name" value="A_NRPS_Cytc1-like"/>
    <property type="match status" value="1"/>
</dbReference>
<dbReference type="InterPro" id="IPR036736">
    <property type="entry name" value="ACP-like_sf"/>
</dbReference>
<keyword evidence="2" id="KW-0596">Phosphopantetheine</keyword>
<keyword evidence="3" id="KW-0597">Phosphoprotein</keyword>
<evidence type="ECO:0000313" key="6">
    <source>
        <dbReference type="Proteomes" id="UP000287188"/>
    </source>
</evidence>
<evidence type="ECO:0000259" key="4">
    <source>
        <dbReference type="PROSITE" id="PS50075"/>
    </source>
</evidence>
<dbReference type="GO" id="GO:0005829">
    <property type="term" value="C:cytosol"/>
    <property type="evidence" value="ECO:0007669"/>
    <property type="project" value="TreeGrafter"/>
</dbReference>
<dbReference type="FunFam" id="3.30.300.30:FF:000010">
    <property type="entry name" value="Enterobactin synthetase component F"/>
    <property type="match status" value="2"/>
</dbReference>
<dbReference type="FunFam" id="1.10.1200.10:FF:000016">
    <property type="entry name" value="Non-ribosomal peptide synthase"/>
    <property type="match status" value="2"/>
</dbReference>
<dbReference type="InterPro" id="IPR009081">
    <property type="entry name" value="PP-bd_ACP"/>
</dbReference>
<dbReference type="Pfam" id="PF00668">
    <property type="entry name" value="Condensation"/>
    <property type="match status" value="1"/>
</dbReference>
<dbReference type="InterPro" id="IPR042099">
    <property type="entry name" value="ANL_N_sf"/>
</dbReference>
<comment type="caution">
    <text evidence="5">The sequence shown here is derived from an EMBL/GenBank/DDBJ whole genome shotgun (WGS) entry which is preliminary data.</text>
</comment>
<dbReference type="FunFam" id="3.40.50.980:FF:000002">
    <property type="entry name" value="Enterobactin synthetase component F"/>
    <property type="match status" value="1"/>
</dbReference>
<dbReference type="PROSITE" id="PS50075">
    <property type="entry name" value="CARRIER"/>
    <property type="match status" value="2"/>
</dbReference>
<dbReference type="Gene3D" id="3.30.559.10">
    <property type="entry name" value="Chloramphenicol acetyltransferase-like domain"/>
    <property type="match status" value="1"/>
</dbReference>
<dbReference type="InterPro" id="IPR029058">
    <property type="entry name" value="AB_hydrolase_fold"/>
</dbReference>
<dbReference type="Gene3D" id="3.30.559.30">
    <property type="entry name" value="Nonribosomal peptide synthetase, condensation domain"/>
    <property type="match status" value="1"/>
</dbReference>
<gene>
    <name evidence="5" type="ORF">KDK_68900</name>
</gene>
<dbReference type="SUPFAM" id="SSF56801">
    <property type="entry name" value="Acetyl-CoA synthetase-like"/>
    <property type="match status" value="2"/>
</dbReference>
<dbReference type="InterPro" id="IPR010071">
    <property type="entry name" value="AA_adenyl_dom"/>
</dbReference>
<feature type="domain" description="Carrier" evidence="4">
    <location>
        <begin position="540"/>
        <end position="615"/>
    </location>
</feature>
<dbReference type="Gene3D" id="1.10.1200.10">
    <property type="entry name" value="ACP-like"/>
    <property type="match status" value="1"/>
</dbReference>
<dbReference type="Gene3D" id="3.30.300.30">
    <property type="match status" value="2"/>
</dbReference>
<dbReference type="FunFam" id="2.30.38.10:FF:000001">
    <property type="entry name" value="Non-ribosomal peptide synthetase PvdI"/>
    <property type="match status" value="2"/>
</dbReference>
<dbReference type="InterPro" id="IPR000873">
    <property type="entry name" value="AMP-dep_synth/lig_dom"/>
</dbReference>
<dbReference type="PANTHER" id="PTHR45527">
    <property type="entry name" value="NONRIBOSOMAL PEPTIDE SYNTHETASE"/>
    <property type="match status" value="1"/>
</dbReference>
<dbReference type="PROSITE" id="PS00455">
    <property type="entry name" value="AMP_BINDING"/>
    <property type="match status" value="2"/>
</dbReference>
<dbReference type="CDD" id="cd19531">
    <property type="entry name" value="LCL_NRPS-like"/>
    <property type="match status" value="1"/>
</dbReference>
<sequence length="1746" mass="194843">MMLSQSVMTDQERRLLLETWNATAMPFAQANVLPQLVQLRSLQQPDAIAVQGPHERLSYHELNTQANQLAHILRRKGVGPEVLVPVCLERSSLLIVAELAILKAGGAYVPLDPTYPQQRLATTLAEVQAPIILTQAHLGTLFAEALPLLVLDEAQLKDEWSHEPVDAPAIDVQVANLAYMIYTSGSTGRPKGVQIAHKGLLNLIAWYQRTFTITPNDRIAYLTGVGFDASVLDIWPALASGACLVLPDEENRFSASLLQTWLIEQHITICSSTTSVVEQLLHFSWPEHTSLRYVLVGGDRLGMYPAAHIPFTLVNNYGPTEGTVEATYARVPVREGSDIQESPALGRPIDNVEVYLLNELLQPVPIGENGELYLGGVGLARGYFQRPDLTAERFIPHPFSHIPGARLYKTGDICRYRANGEIDFQGRNDHQVKVRGFRIELGEIEHALVQHELVAQATVLAREEAGQEKRLVAYLVPHKDAQLNIGQLRQHLSERLPVYMVPSAFVVLASLPLTSNGKIDRQLLLTYEETTEAGTTAFVAPRTQLEEKIATIFAAVLHLERVSVEADFFDLGGHSLLVDQAITRVREATGQTIPLRSLFEAPTVAALASLIEQSGEAKQLLPSLVIRPIARDLPLPLSFSQERVWFMHKLDPSNASYHAQARLRLSGTLNVQALERSLCEMVRRHEIFRTTFVEVNGQPVQMVHAPWLSGLPLIDLRGLSIERQQELINQVSHTESKKLLHIDQLPLARWTLFALDENEYLLLHLEHHLIHDGWSFNVFLGELLTLYQAFAQQQPSPLPERTIQFADFAFCQREWMQGAVLEAQLGYWKKQLARANTLLELPTDHPRPATQTFRGAAPRVDLSAELYLALKEVSRQQGVTLFMTMLAAYYVLLYRYSGQSDICVGSGVANRRGQEIEALIGMIVNTITLRADLSGNPSFADLLQRVRTLLLDAYEHEDVPFDKVVEALALPRNLSYNPLFQAMFSFHDSRLPDLQLPELSIHIQEGISNGAAKFDLNVIAIPRLAHDQEPTNANEVGMTLIWEYNIDLFDATTIERMVGHYRQLLEELVLHPEQKIDDIPLLLPAEKQAILTEWAPASAHFEPASCLQHRFEEQVALYPQKVAVLSGEDRATYAQLNRRANQLAHRLQAAGVGIEDHVALCMERSLDLLVGILGILKAGAAYVPIDPTYPLDRQLYIVADCQASILVTQESLSSIFQQTSLTVVCVDQEELTHEPLTPVVSNVRPENTAYIIYTSGSTGQPKGVVVTHANVARLFKATQADFDFRPDDIWTCFHSFAFDFSVWEIWGALLFGGTLVMVPYWVSRSPEAFYNLLYTQKVTMLSQTPSAFNALMQVQEELGSEKVLNLRTVVFGGEALNLAALRPWFERNGDQQPRLINMYGITETTVHVTYQQLRMADLQQAQRSLIGRSIRDQEVYVLNEQMQLAPIGVPGEIFVGGAGNARGYLHKPDLTAQRFVPHPFSSVPGARLYRTGDRARYLADGSLEYLGRLDFQVKLRGFRIELGEIEAALLAHADVREVVVLLHEDQAGEKQLTAYLVTRSAQALAIDTLRQYLQGKLPAYMIPAFFVFLESLPLTTNGKVDRRALPAPQVQQTKLEELVQPRTTTEATLMSIWKTVVNVEAMGVHDNFFELGGHSLIAARIMSRIRDTFHVELSLRALFDAPTVASLAAIIDGALQEQAADEVVEVETSNELTQEEVDDLIGKLDQLSAGEIDVLLAQTLNESQVD</sequence>
<dbReference type="InterPro" id="IPR020845">
    <property type="entry name" value="AMP-binding_CS"/>
</dbReference>
<dbReference type="RefSeq" id="WP_126556579.1">
    <property type="nucleotide sequence ID" value="NZ_BIFS01000002.1"/>
</dbReference>
<dbReference type="NCBIfam" id="TIGR01733">
    <property type="entry name" value="AA-adenyl-dom"/>
    <property type="match status" value="2"/>
</dbReference>
<organism evidence="5 6">
    <name type="scientific">Dictyobacter kobayashii</name>
    <dbReference type="NCBI Taxonomy" id="2014872"/>
    <lineage>
        <taxon>Bacteria</taxon>
        <taxon>Bacillati</taxon>
        <taxon>Chloroflexota</taxon>
        <taxon>Ktedonobacteria</taxon>
        <taxon>Ktedonobacterales</taxon>
        <taxon>Dictyobacteraceae</taxon>
        <taxon>Dictyobacter</taxon>
    </lineage>
</organism>
<dbReference type="GO" id="GO:0003824">
    <property type="term" value="F:catalytic activity"/>
    <property type="evidence" value="ECO:0007669"/>
    <property type="project" value="InterPro"/>
</dbReference>
<dbReference type="NCBIfam" id="NF003417">
    <property type="entry name" value="PRK04813.1"/>
    <property type="match status" value="2"/>
</dbReference>
<dbReference type="Pfam" id="PF00550">
    <property type="entry name" value="PP-binding"/>
    <property type="match status" value="2"/>
</dbReference>
<dbReference type="InterPro" id="IPR020806">
    <property type="entry name" value="PKS_PP-bd"/>
</dbReference>
<dbReference type="Pfam" id="PF13193">
    <property type="entry name" value="AMP-binding_C"/>
    <property type="match status" value="2"/>
</dbReference>
<dbReference type="GO" id="GO:0043041">
    <property type="term" value="P:amino acid activation for nonribosomal peptide biosynthetic process"/>
    <property type="evidence" value="ECO:0007669"/>
    <property type="project" value="TreeGrafter"/>
</dbReference>
<dbReference type="EMBL" id="BIFS01000002">
    <property type="protein sequence ID" value="GCE23090.1"/>
    <property type="molecule type" value="Genomic_DNA"/>
</dbReference>
<accession>A0A402AVC2</accession>
<dbReference type="FunFam" id="3.40.50.12780:FF:000012">
    <property type="entry name" value="Non-ribosomal peptide synthetase"/>
    <property type="match status" value="2"/>
</dbReference>
<feature type="domain" description="Carrier" evidence="4">
    <location>
        <begin position="1620"/>
        <end position="1695"/>
    </location>
</feature>
<evidence type="ECO:0000256" key="2">
    <source>
        <dbReference type="ARBA" id="ARBA00022450"/>
    </source>
</evidence>
<dbReference type="GO" id="GO:0008610">
    <property type="term" value="P:lipid biosynthetic process"/>
    <property type="evidence" value="ECO:0007669"/>
    <property type="project" value="UniProtKB-ARBA"/>
</dbReference>
<dbReference type="FunFam" id="3.40.50.980:FF:000001">
    <property type="entry name" value="Non-ribosomal peptide synthetase"/>
    <property type="match status" value="2"/>
</dbReference>
<dbReference type="InterPro" id="IPR045851">
    <property type="entry name" value="AMP-bd_C_sf"/>
</dbReference>
<evidence type="ECO:0000313" key="5">
    <source>
        <dbReference type="EMBL" id="GCE23090.1"/>
    </source>
</evidence>
<dbReference type="Pfam" id="PF00501">
    <property type="entry name" value="AMP-binding"/>
    <property type="match status" value="2"/>
</dbReference>
<dbReference type="InterPro" id="IPR001242">
    <property type="entry name" value="Condensation_dom"/>
</dbReference>
<dbReference type="Gene3D" id="3.40.50.980">
    <property type="match status" value="2"/>
</dbReference>
<dbReference type="Gene3D" id="3.40.50.1820">
    <property type="entry name" value="alpha/beta hydrolase"/>
    <property type="match status" value="1"/>
</dbReference>
<dbReference type="GO" id="GO:0072330">
    <property type="term" value="P:monocarboxylic acid biosynthetic process"/>
    <property type="evidence" value="ECO:0007669"/>
    <property type="project" value="UniProtKB-ARBA"/>
</dbReference>
<proteinExistence type="predicted"/>
<evidence type="ECO:0000256" key="3">
    <source>
        <dbReference type="ARBA" id="ARBA00022553"/>
    </source>
</evidence>
<dbReference type="Gene3D" id="2.30.38.10">
    <property type="entry name" value="Luciferase, Domain 3"/>
    <property type="match status" value="1"/>
</dbReference>
<dbReference type="InterPro" id="IPR023213">
    <property type="entry name" value="CAT-like_dom_sf"/>
</dbReference>
<dbReference type="GO" id="GO:0031177">
    <property type="term" value="F:phosphopantetheine binding"/>
    <property type="evidence" value="ECO:0007669"/>
    <property type="project" value="InterPro"/>
</dbReference>
<dbReference type="GO" id="GO:0044550">
    <property type="term" value="P:secondary metabolite biosynthetic process"/>
    <property type="evidence" value="ECO:0007669"/>
    <property type="project" value="UniProtKB-ARBA"/>
</dbReference>
<dbReference type="OrthoDB" id="9757538at2"/>
<dbReference type="SUPFAM" id="SSF47336">
    <property type="entry name" value="ACP-like"/>
    <property type="match status" value="2"/>
</dbReference>
<protein>
    <recommendedName>
        <fullName evidence="4">Carrier domain-containing protein</fullName>
    </recommendedName>
</protein>
<dbReference type="PANTHER" id="PTHR45527:SF14">
    <property type="entry name" value="PLIPASTATIN SYNTHASE SUBUNIT B"/>
    <property type="match status" value="1"/>
</dbReference>
<dbReference type="CDD" id="cd05930">
    <property type="entry name" value="A_NRPS"/>
    <property type="match status" value="1"/>
</dbReference>
<keyword evidence="6" id="KW-1185">Reference proteome</keyword>
<dbReference type="Gene3D" id="3.40.50.12780">
    <property type="entry name" value="N-terminal domain of ligase-like"/>
    <property type="match status" value="1"/>
</dbReference>
<dbReference type="SUPFAM" id="SSF52777">
    <property type="entry name" value="CoA-dependent acyltransferases"/>
    <property type="match status" value="2"/>
</dbReference>
<dbReference type="SMART" id="SM00823">
    <property type="entry name" value="PKS_PP"/>
    <property type="match status" value="2"/>
</dbReference>
<name>A0A402AVC2_9CHLR</name>
<comment type="cofactor">
    <cofactor evidence="1">
        <name>pantetheine 4'-phosphate</name>
        <dbReference type="ChEBI" id="CHEBI:47942"/>
    </cofactor>
</comment>
<dbReference type="Proteomes" id="UP000287188">
    <property type="component" value="Unassembled WGS sequence"/>
</dbReference>